<dbReference type="EMBL" id="JAGZYH010000033">
    <property type="protein sequence ID" value="MBS6622328.1"/>
    <property type="molecule type" value="Genomic_DNA"/>
</dbReference>
<accession>A0A9E1GL57</accession>
<proteinExistence type="predicted"/>
<reference evidence="1" key="1">
    <citation type="submission" date="2021-02" db="EMBL/GenBank/DDBJ databases">
        <title>Infant gut strain persistence is associated with maternal origin, phylogeny, and functional potential including surface adhesion and iron acquisition.</title>
        <authorList>
            <person name="Lou Y.C."/>
        </authorList>
    </citation>
    <scope>NUCLEOTIDE SEQUENCE</scope>
    <source>
        <strain evidence="1">L2_039_000G1_dasL2_039_000G1_maxbin2.maxbin.077</strain>
    </source>
</reference>
<dbReference type="AlphaFoldDB" id="A0A9E1GL57"/>
<evidence type="ECO:0000313" key="2">
    <source>
        <dbReference type="Proteomes" id="UP000811365"/>
    </source>
</evidence>
<sequence length="256" mass="29821">MKLVTATDVWYTQQQKTLDEIAEKLGVVAYRPSYHGAERDKNTVLFYLKEDEEHNREVDRQPVRYSRSEAKGRGVNVNSECVYRDHFWSFENSDANGQLDMGWANNGKLNLRSLDWKTKLEGSITFAFARKMQFDYIRSTGGYLEPREADATYNDWNREQLRALKMMHGRLFLGSINFHGDQRKKVVAGKEGIYEELLDQMVYNFGCDFAVPAPDKELEKLIRAWNEDERLPKKLVDVEAMTGRVEQLGGINLIWY</sequence>
<gene>
    <name evidence="1" type="ORF">KH315_09250</name>
</gene>
<organism evidence="1 2">
    <name type="scientific">Faecalibacterium prausnitzii</name>
    <dbReference type="NCBI Taxonomy" id="853"/>
    <lineage>
        <taxon>Bacteria</taxon>
        <taxon>Bacillati</taxon>
        <taxon>Bacillota</taxon>
        <taxon>Clostridia</taxon>
        <taxon>Eubacteriales</taxon>
        <taxon>Oscillospiraceae</taxon>
        <taxon>Faecalibacterium</taxon>
    </lineage>
</organism>
<comment type="caution">
    <text evidence="1">The sequence shown here is derived from an EMBL/GenBank/DDBJ whole genome shotgun (WGS) entry which is preliminary data.</text>
</comment>
<name>A0A9E1GL57_9FIRM</name>
<protein>
    <submittedName>
        <fullName evidence="1">Uncharacterized protein</fullName>
    </submittedName>
</protein>
<evidence type="ECO:0000313" key="1">
    <source>
        <dbReference type="EMBL" id="MBS6622328.1"/>
    </source>
</evidence>
<dbReference type="Proteomes" id="UP000811365">
    <property type="component" value="Unassembled WGS sequence"/>
</dbReference>